<organism evidence="3 4">
    <name type="scientific">Cinara cedri</name>
    <dbReference type="NCBI Taxonomy" id="506608"/>
    <lineage>
        <taxon>Eukaryota</taxon>
        <taxon>Metazoa</taxon>
        <taxon>Ecdysozoa</taxon>
        <taxon>Arthropoda</taxon>
        <taxon>Hexapoda</taxon>
        <taxon>Insecta</taxon>
        <taxon>Pterygota</taxon>
        <taxon>Neoptera</taxon>
        <taxon>Paraneoptera</taxon>
        <taxon>Hemiptera</taxon>
        <taxon>Sternorrhyncha</taxon>
        <taxon>Aphidomorpha</taxon>
        <taxon>Aphidoidea</taxon>
        <taxon>Aphididae</taxon>
        <taxon>Lachninae</taxon>
        <taxon>Cinara</taxon>
    </lineage>
</organism>
<sequence length="253" mass="26088">MATRTDLWALMPYVFVAAPLRAAVAAAAVARVAVETVGRAAMSAARVRPNDACAQCGLLILSGARRHPPPVLRSTRRGGGGYPAPGPVSPVSAFLARSISRLSHPFAAAIFFSPLSRLNGLVLVSPTRPLPPYFFFLSFFLTLFLSLRFLYSSSVVVVVAAAAVANATVLSGYDSGGAMDHGGGGGGEGSGGEGKGSDGGGGCRAAFSVVHACLFRRLFGARVPPGGAAESSGKHHGHVRSGSRRPRFIRKSE</sequence>
<evidence type="ECO:0000313" key="3">
    <source>
        <dbReference type="EMBL" id="VVC37844.1"/>
    </source>
</evidence>
<reference evidence="3 4" key="1">
    <citation type="submission" date="2019-08" db="EMBL/GenBank/DDBJ databases">
        <authorList>
            <person name="Alioto T."/>
            <person name="Alioto T."/>
            <person name="Gomez Garrido J."/>
        </authorList>
    </citation>
    <scope>NUCLEOTIDE SEQUENCE [LARGE SCALE GENOMIC DNA]</scope>
</reference>
<protein>
    <submittedName>
        <fullName evidence="3">Uncharacterized protein</fullName>
    </submittedName>
</protein>
<keyword evidence="2" id="KW-0472">Membrane</keyword>
<dbReference type="AlphaFoldDB" id="A0A5E4MZP2"/>
<evidence type="ECO:0000313" key="4">
    <source>
        <dbReference type="Proteomes" id="UP000325440"/>
    </source>
</evidence>
<accession>A0A5E4MZP2</accession>
<dbReference type="EMBL" id="CABPRJ010001456">
    <property type="protein sequence ID" value="VVC37844.1"/>
    <property type="molecule type" value="Genomic_DNA"/>
</dbReference>
<gene>
    <name evidence="3" type="ORF">CINCED_3A000511</name>
</gene>
<dbReference type="Proteomes" id="UP000325440">
    <property type="component" value="Unassembled WGS sequence"/>
</dbReference>
<name>A0A5E4MZP2_9HEMI</name>
<feature type="compositionally biased region" description="Basic residues" evidence="1">
    <location>
        <begin position="234"/>
        <end position="253"/>
    </location>
</feature>
<keyword evidence="2" id="KW-1133">Transmembrane helix</keyword>
<proteinExistence type="predicted"/>
<feature type="transmembrane region" description="Helical" evidence="2">
    <location>
        <begin position="12"/>
        <end position="34"/>
    </location>
</feature>
<evidence type="ECO:0000256" key="2">
    <source>
        <dbReference type="SAM" id="Phobius"/>
    </source>
</evidence>
<keyword evidence="2" id="KW-0812">Transmembrane</keyword>
<evidence type="ECO:0000256" key="1">
    <source>
        <dbReference type="SAM" id="MobiDB-lite"/>
    </source>
</evidence>
<feature type="transmembrane region" description="Helical" evidence="2">
    <location>
        <begin position="130"/>
        <end position="147"/>
    </location>
</feature>
<keyword evidence="4" id="KW-1185">Reference proteome</keyword>
<feature type="region of interest" description="Disordered" evidence="1">
    <location>
        <begin position="226"/>
        <end position="253"/>
    </location>
</feature>